<sequence length="99" mass="11159">MMVAQKMLADQELKKAIAYIELHKLRNGSYPNALSDLKFLSAMDSSLFNSIEYTRLDSVYELNLNTEFSSFGGEGTKEVPLKYPPEFWKGLGCAKSNVK</sequence>
<reference evidence="2" key="1">
    <citation type="submission" date="2018-09" db="EMBL/GenBank/DDBJ databases">
        <title>Chryseolinea sp. KIS68-18 isolated from soil.</title>
        <authorList>
            <person name="Weon H.-Y."/>
            <person name="Kwon S.-W."/>
            <person name="Lee S.A."/>
        </authorList>
    </citation>
    <scope>NUCLEOTIDE SEQUENCE [LARGE SCALE GENOMIC DNA]</scope>
    <source>
        <strain evidence="2">KIS68-18</strain>
    </source>
</reference>
<keyword evidence="2" id="KW-1185">Reference proteome</keyword>
<dbReference type="Proteomes" id="UP000266183">
    <property type="component" value="Chromosome"/>
</dbReference>
<dbReference type="AlphaFoldDB" id="A0A385T0N8"/>
<name>A0A385T0N8_9BACT</name>
<dbReference type="OrthoDB" id="5953893at2"/>
<protein>
    <submittedName>
        <fullName evidence="1">Uncharacterized protein</fullName>
    </submittedName>
</protein>
<accession>A0A385T0N8</accession>
<organism evidence="1 2">
    <name type="scientific">Chryseolinea soli</name>
    <dbReference type="NCBI Taxonomy" id="2321403"/>
    <lineage>
        <taxon>Bacteria</taxon>
        <taxon>Pseudomonadati</taxon>
        <taxon>Bacteroidota</taxon>
        <taxon>Cytophagia</taxon>
        <taxon>Cytophagales</taxon>
        <taxon>Fulvivirgaceae</taxon>
        <taxon>Chryseolinea</taxon>
    </lineage>
</organism>
<dbReference type="EMBL" id="CP032382">
    <property type="protein sequence ID" value="AYB35680.1"/>
    <property type="molecule type" value="Genomic_DNA"/>
</dbReference>
<gene>
    <name evidence="1" type="ORF">D4L85_24185</name>
</gene>
<evidence type="ECO:0000313" key="2">
    <source>
        <dbReference type="Proteomes" id="UP000266183"/>
    </source>
</evidence>
<dbReference type="KEGG" id="chk:D4L85_24185"/>
<proteinExistence type="predicted"/>
<evidence type="ECO:0000313" key="1">
    <source>
        <dbReference type="EMBL" id="AYB35680.1"/>
    </source>
</evidence>